<protein>
    <submittedName>
        <fullName evidence="1">Uncharacterized protein</fullName>
    </submittedName>
</protein>
<proteinExistence type="predicted"/>
<keyword evidence="2" id="KW-1185">Reference proteome</keyword>
<reference evidence="1" key="1">
    <citation type="submission" date="2021-05" db="EMBL/GenBank/DDBJ databases">
        <authorList>
            <person name="Scholz U."/>
            <person name="Mascher M."/>
            <person name="Fiebig A."/>
        </authorList>
    </citation>
    <scope>NUCLEOTIDE SEQUENCE [LARGE SCALE GENOMIC DNA]</scope>
</reference>
<evidence type="ECO:0000313" key="2">
    <source>
        <dbReference type="Proteomes" id="UP001732700"/>
    </source>
</evidence>
<organism evidence="1 2">
    <name type="scientific">Avena sativa</name>
    <name type="common">Oat</name>
    <dbReference type="NCBI Taxonomy" id="4498"/>
    <lineage>
        <taxon>Eukaryota</taxon>
        <taxon>Viridiplantae</taxon>
        <taxon>Streptophyta</taxon>
        <taxon>Embryophyta</taxon>
        <taxon>Tracheophyta</taxon>
        <taxon>Spermatophyta</taxon>
        <taxon>Magnoliopsida</taxon>
        <taxon>Liliopsida</taxon>
        <taxon>Poales</taxon>
        <taxon>Poaceae</taxon>
        <taxon>BOP clade</taxon>
        <taxon>Pooideae</taxon>
        <taxon>Poodae</taxon>
        <taxon>Poeae</taxon>
        <taxon>Poeae Chloroplast Group 1 (Aveneae type)</taxon>
        <taxon>Aveninae</taxon>
        <taxon>Avena</taxon>
    </lineage>
</organism>
<dbReference type="EnsemblPlants" id="AVESA.00010b.r2.4AG0652820.1">
    <property type="protein sequence ID" value="AVESA.00010b.r2.4AG0652820.1.CDS"/>
    <property type="gene ID" value="AVESA.00010b.r2.4AG0652820"/>
</dbReference>
<name>A0ACD5WKW9_AVESA</name>
<dbReference type="Proteomes" id="UP001732700">
    <property type="component" value="Chromosome 4A"/>
</dbReference>
<reference evidence="1" key="2">
    <citation type="submission" date="2025-09" db="UniProtKB">
        <authorList>
            <consortium name="EnsemblPlants"/>
        </authorList>
    </citation>
    <scope>IDENTIFICATION</scope>
</reference>
<accession>A0ACD5WKW9</accession>
<evidence type="ECO:0000313" key="1">
    <source>
        <dbReference type="EnsemblPlants" id="AVESA.00010b.r2.4AG0652820.1.CDS"/>
    </source>
</evidence>
<sequence length="312" mass="32692">MASLLLKGVHKRLGLPSINISCSSADATSVVSSTSPRSGSSRVIDRHSPRLRDPHRTSTSSKPPRPSFNSSGGGDTKDDSSASSPNSNLQHGQDSKKKKKKSGTGEAAGRKSSEKRLVSPATSSRFLLNSSRMQSDDLAVDILELPPPPPPPPSFIDVLPGKDAALPAWPVHFTDEKPSSMQLAESSSSSSGSSSASSSSEITPVASSNKDGHDQGEVLKKSSSTRRTQAGQVVVLRVSLHCKGCAGKVKKHIAKMEGVTSFDIDIPTKKVTVVGDVTPLGVLNTVSKVRPAQFWPDPPAPGAFPPRASASF</sequence>